<evidence type="ECO:0000313" key="9">
    <source>
        <dbReference type="EMBL" id="CAB4585267.1"/>
    </source>
</evidence>
<dbReference type="NCBIfam" id="TIGR02135">
    <property type="entry name" value="phoU_full"/>
    <property type="match status" value="1"/>
</dbReference>
<dbReference type="Pfam" id="PF01895">
    <property type="entry name" value="PhoU"/>
    <property type="match status" value="2"/>
</dbReference>
<evidence type="ECO:0000256" key="1">
    <source>
        <dbReference type="ARBA" id="ARBA00004496"/>
    </source>
</evidence>
<feature type="region of interest" description="Disordered" evidence="7">
    <location>
        <begin position="234"/>
        <end position="257"/>
    </location>
</feature>
<dbReference type="GO" id="GO:0045936">
    <property type="term" value="P:negative regulation of phosphate metabolic process"/>
    <property type="evidence" value="ECO:0007669"/>
    <property type="project" value="InterPro"/>
</dbReference>
<evidence type="ECO:0000256" key="2">
    <source>
        <dbReference type="ARBA" id="ARBA00008107"/>
    </source>
</evidence>
<dbReference type="PANTHER" id="PTHR42930">
    <property type="entry name" value="PHOSPHATE-SPECIFIC TRANSPORT SYSTEM ACCESSORY PROTEIN PHOU"/>
    <property type="match status" value="1"/>
</dbReference>
<gene>
    <name evidence="9" type="ORF">UFOPK1493_03361</name>
</gene>
<keyword evidence="5" id="KW-0963">Cytoplasm</keyword>
<protein>
    <submittedName>
        <fullName evidence="9">Unannotated protein</fullName>
    </submittedName>
</protein>
<dbReference type="EMBL" id="CAEZSR010000182">
    <property type="protein sequence ID" value="CAB4585267.1"/>
    <property type="molecule type" value="Genomic_DNA"/>
</dbReference>
<keyword evidence="4" id="KW-0813">Transport</keyword>
<dbReference type="FunFam" id="1.20.58.220:FF:000004">
    <property type="entry name" value="Phosphate-specific transport system accessory protein PhoU"/>
    <property type="match status" value="1"/>
</dbReference>
<comment type="similarity">
    <text evidence="2">Belongs to the PhoU family.</text>
</comment>
<dbReference type="GO" id="GO:0005737">
    <property type="term" value="C:cytoplasm"/>
    <property type="evidence" value="ECO:0007669"/>
    <property type="project" value="UniProtKB-SubCell"/>
</dbReference>
<evidence type="ECO:0000256" key="4">
    <source>
        <dbReference type="ARBA" id="ARBA00022448"/>
    </source>
</evidence>
<dbReference type="AlphaFoldDB" id="A0A6J6FAK2"/>
<dbReference type="SUPFAM" id="SSF109755">
    <property type="entry name" value="PhoU-like"/>
    <property type="match status" value="1"/>
</dbReference>
<sequence length="257" mass="28267">MDELRRSYHDDLTHAKGELVRLAAVVTESIPRATAVLLDGDLEGADYIIRGDDEIDARCLDLEEHCFEILALQAPVAGDLRQVVALVKMVAEVERSADLLCNICKAARRIYGHELDPKLRGIIARMGEQAQQLYEAAIESFVENDAAKAAAIDDMDSYLDGLQKQFVQAIFESHAAGRIDLQVAVQLAVVARFYERIGDHAVNIGERVRYVVTGWLPEHKGAARYRNRDVTGEIPRIPAAPDRGEVAGAAGADHDLD</sequence>
<accession>A0A6J6FAK2</accession>
<evidence type="ECO:0000256" key="6">
    <source>
        <dbReference type="ARBA" id="ARBA00022592"/>
    </source>
</evidence>
<dbReference type="PANTHER" id="PTHR42930:SF3">
    <property type="entry name" value="PHOSPHATE-SPECIFIC TRANSPORT SYSTEM ACCESSORY PROTEIN PHOU"/>
    <property type="match status" value="1"/>
</dbReference>
<organism evidence="9">
    <name type="scientific">freshwater metagenome</name>
    <dbReference type="NCBI Taxonomy" id="449393"/>
    <lineage>
        <taxon>unclassified sequences</taxon>
        <taxon>metagenomes</taxon>
        <taxon>ecological metagenomes</taxon>
    </lineage>
</organism>
<comment type="subcellular location">
    <subcellularLocation>
        <location evidence="1">Cytoplasm</location>
    </subcellularLocation>
</comment>
<feature type="domain" description="PhoU" evidence="8">
    <location>
        <begin position="123"/>
        <end position="208"/>
    </location>
</feature>
<reference evidence="9" key="1">
    <citation type="submission" date="2020-05" db="EMBL/GenBank/DDBJ databases">
        <authorList>
            <person name="Chiriac C."/>
            <person name="Salcher M."/>
            <person name="Ghai R."/>
            <person name="Kavagutti S V."/>
        </authorList>
    </citation>
    <scope>NUCLEOTIDE SEQUENCE</scope>
</reference>
<evidence type="ECO:0000256" key="3">
    <source>
        <dbReference type="ARBA" id="ARBA00011738"/>
    </source>
</evidence>
<name>A0A6J6FAK2_9ZZZZ</name>
<evidence type="ECO:0000259" key="8">
    <source>
        <dbReference type="Pfam" id="PF01895"/>
    </source>
</evidence>
<dbReference type="GO" id="GO:0030643">
    <property type="term" value="P:intracellular phosphate ion homeostasis"/>
    <property type="evidence" value="ECO:0007669"/>
    <property type="project" value="InterPro"/>
</dbReference>
<dbReference type="InterPro" id="IPR038078">
    <property type="entry name" value="PhoU-like_sf"/>
</dbReference>
<comment type="subunit">
    <text evidence="3">Homodimer.</text>
</comment>
<dbReference type="InterPro" id="IPR028366">
    <property type="entry name" value="PhoU"/>
</dbReference>
<proteinExistence type="inferred from homology"/>
<dbReference type="Gene3D" id="1.20.58.220">
    <property type="entry name" value="Phosphate transport system protein phou homolog 2, domain 2"/>
    <property type="match status" value="1"/>
</dbReference>
<evidence type="ECO:0000256" key="5">
    <source>
        <dbReference type="ARBA" id="ARBA00022490"/>
    </source>
</evidence>
<keyword evidence="6" id="KW-0592">Phosphate transport</keyword>
<feature type="domain" description="PhoU" evidence="8">
    <location>
        <begin position="20"/>
        <end position="106"/>
    </location>
</feature>
<evidence type="ECO:0000256" key="7">
    <source>
        <dbReference type="SAM" id="MobiDB-lite"/>
    </source>
</evidence>
<dbReference type="PIRSF" id="PIRSF003107">
    <property type="entry name" value="PhoU"/>
    <property type="match status" value="1"/>
</dbReference>
<dbReference type="InterPro" id="IPR026022">
    <property type="entry name" value="PhoU_dom"/>
</dbReference>
<dbReference type="GO" id="GO:0006817">
    <property type="term" value="P:phosphate ion transport"/>
    <property type="evidence" value="ECO:0007669"/>
    <property type="project" value="UniProtKB-KW"/>
</dbReference>